<reference evidence="1 2" key="1">
    <citation type="submission" date="2016-07" db="EMBL/GenBank/DDBJ databases">
        <title>High microdiversification within the ubiquitous acI lineage of Actinobacteria.</title>
        <authorList>
            <person name="Neuenschwander S.M."/>
            <person name="Salcher M."/>
            <person name="Ghai R."/>
            <person name="Pernthaler J."/>
        </authorList>
    </citation>
    <scope>NUCLEOTIDE SEQUENCE [LARGE SCALE GENOMIC DNA]</scope>
    <source>
        <strain evidence="1">MMS-21-160</strain>
    </source>
</reference>
<dbReference type="InterPro" id="IPR035069">
    <property type="entry name" value="TTHA1013/TTHA0281-like"/>
</dbReference>
<sequence length="65" mass="7395">MKIQVLIENDGNSWQATSKDLTNWVAWSDSLANLRQLIVEGVEYCLESTDFTIEEQFDSSIQVGQ</sequence>
<proteinExistence type="predicted"/>
<dbReference type="SUPFAM" id="SSF143100">
    <property type="entry name" value="TTHA1013/TTHA0281-like"/>
    <property type="match status" value="1"/>
</dbReference>
<dbReference type="AlphaFoldDB" id="A0A249K8I2"/>
<keyword evidence="2" id="KW-1185">Reference proteome</keyword>
<name>A0A249K8I2_9ACTN</name>
<organism evidence="1 2">
    <name type="scientific">Candidatus Nanopelagicus hibericus</name>
    <dbReference type="NCBI Taxonomy" id="1884915"/>
    <lineage>
        <taxon>Bacteria</taxon>
        <taxon>Bacillati</taxon>
        <taxon>Actinomycetota</taxon>
        <taxon>Actinomycetes</taxon>
        <taxon>Candidatus Nanopelagicales</taxon>
        <taxon>Candidatus Nanopelagicaceae</taxon>
        <taxon>Candidatus Nanopelagicus</taxon>
    </lineage>
</organism>
<dbReference type="Proteomes" id="UP000217171">
    <property type="component" value="Chromosome"/>
</dbReference>
<protein>
    <recommendedName>
        <fullName evidence="3">DUF1902 domain-containing protein</fullName>
    </recommendedName>
</protein>
<evidence type="ECO:0000313" key="2">
    <source>
        <dbReference type="Proteomes" id="UP000217171"/>
    </source>
</evidence>
<dbReference type="KEGG" id="nhi:B1s21160_01830"/>
<dbReference type="EMBL" id="CP016771">
    <property type="protein sequence ID" value="ASY13094.1"/>
    <property type="molecule type" value="Genomic_DNA"/>
</dbReference>
<evidence type="ECO:0000313" key="1">
    <source>
        <dbReference type="EMBL" id="ASY13094.1"/>
    </source>
</evidence>
<gene>
    <name evidence="1" type="ORF">B1s21160_01830</name>
</gene>
<evidence type="ECO:0008006" key="3">
    <source>
        <dbReference type="Google" id="ProtNLM"/>
    </source>
</evidence>
<accession>A0A249K8I2</accession>
<dbReference type="RefSeq" id="WP_095672176.1">
    <property type="nucleotide sequence ID" value="NZ_CP016771.1"/>
</dbReference>